<evidence type="ECO:0000313" key="2">
    <source>
        <dbReference type="Proteomes" id="UP000271925"/>
    </source>
</evidence>
<keyword evidence="2" id="KW-1185">Reference proteome</keyword>
<dbReference type="OrthoDB" id="902257at2"/>
<dbReference type="AlphaFoldDB" id="A0A3P1C452"/>
<gene>
    <name evidence="1" type="ORF">EHT25_08690</name>
</gene>
<comment type="caution">
    <text evidence="1">The sequence shown here is derived from an EMBL/GenBank/DDBJ whole genome shotgun (WGS) entry which is preliminary data.</text>
</comment>
<name>A0A3P1C452_9BACT</name>
<dbReference type="Proteomes" id="UP000271925">
    <property type="component" value="Unassembled WGS sequence"/>
</dbReference>
<evidence type="ECO:0000313" key="1">
    <source>
        <dbReference type="EMBL" id="RRB07836.1"/>
    </source>
</evidence>
<accession>A0A3P1C452</accession>
<sequence>MKTLLHYFTGLRNNHLAVLLLVGPNLFAQHATKLFDKTIGGTASDDPTSIVKTADGGYLVGGTSSSGMGGDKTTAARGGRDYWVVPLVSGSFDGFVYGADCSTFRGWAWDRKKPNTPLTVEFYRDRSGTVLGSTIANIYRQDRKDAGKGNASHAYNFSPPGSVTSGALIRARVLGSTYELKRGVKAYQCAPARLSAETGSQLQVMVLGNPVFDQVEVEIRGAERQPLRLQMTDASGRLVAPA</sequence>
<reference evidence="1 2" key="1">
    <citation type="submission" date="2018-11" db="EMBL/GenBank/DDBJ databases">
        <authorList>
            <person name="Zhou Z."/>
            <person name="Wang G."/>
        </authorList>
    </citation>
    <scope>NUCLEOTIDE SEQUENCE [LARGE SCALE GENOMIC DNA]</scope>
    <source>
        <strain evidence="1 2">KCTC52004</strain>
    </source>
</reference>
<proteinExistence type="predicted"/>
<dbReference type="RefSeq" id="WP_124873324.1">
    <property type="nucleotide sequence ID" value="NZ_RQJO01000007.1"/>
</dbReference>
<protein>
    <submittedName>
        <fullName evidence="1">Uncharacterized protein</fullName>
    </submittedName>
</protein>
<dbReference type="EMBL" id="RQJO01000007">
    <property type="protein sequence ID" value="RRB07836.1"/>
    <property type="molecule type" value="Genomic_DNA"/>
</dbReference>
<organism evidence="1 2">
    <name type="scientific">Larkinella rosea</name>
    <dbReference type="NCBI Taxonomy" id="2025312"/>
    <lineage>
        <taxon>Bacteria</taxon>
        <taxon>Pseudomonadati</taxon>
        <taxon>Bacteroidota</taxon>
        <taxon>Cytophagia</taxon>
        <taxon>Cytophagales</taxon>
        <taxon>Spirosomataceae</taxon>
        <taxon>Larkinella</taxon>
    </lineage>
</organism>